<protein>
    <submittedName>
        <fullName evidence="2">Uncharacterized protein</fullName>
    </submittedName>
</protein>
<keyword evidence="1" id="KW-0472">Membrane</keyword>
<reference evidence="2 3" key="2">
    <citation type="journal article" date="2017" name="Front. Plant Sci.">
        <title>Gene Classification and Mining of Molecular Markers Useful in Red Clover (Trifolium pratense) Breeding.</title>
        <authorList>
            <person name="Istvanek J."/>
            <person name="Dluhosova J."/>
            <person name="Dluhos P."/>
            <person name="Patkova L."/>
            <person name="Nedelnik J."/>
            <person name="Repkova J."/>
        </authorList>
    </citation>
    <scope>NUCLEOTIDE SEQUENCE [LARGE SCALE GENOMIC DNA]</scope>
    <source>
        <strain evidence="3">cv. Tatra</strain>
        <tissue evidence="2">Young leaves</tissue>
    </source>
</reference>
<dbReference type="EMBL" id="ASHM01020793">
    <property type="protein sequence ID" value="PNY01999.1"/>
    <property type="molecule type" value="Genomic_DNA"/>
</dbReference>
<comment type="caution">
    <text evidence="2">The sequence shown here is derived from an EMBL/GenBank/DDBJ whole genome shotgun (WGS) entry which is preliminary data.</text>
</comment>
<gene>
    <name evidence="2" type="ORF">L195_g025302</name>
</gene>
<evidence type="ECO:0000256" key="1">
    <source>
        <dbReference type="SAM" id="Phobius"/>
    </source>
</evidence>
<feature type="transmembrane region" description="Helical" evidence="1">
    <location>
        <begin position="112"/>
        <end position="137"/>
    </location>
</feature>
<dbReference type="Proteomes" id="UP000236291">
    <property type="component" value="Unassembled WGS sequence"/>
</dbReference>
<evidence type="ECO:0000313" key="2">
    <source>
        <dbReference type="EMBL" id="PNY01999.1"/>
    </source>
</evidence>
<reference evidence="2 3" key="1">
    <citation type="journal article" date="2014" name="Am. J. Bot.">
        <title>Genome assembly and annotation for red clover (Trifolium pratense; Fabaceae).</title>
        <authorList>
            <person name="Istvanek J."/>
            <person name="Jaros M."/>
            <person name="Krenek A."/>
            <person name="Repkova J."/>
        </authorList>
    </citation>
    <scope>NUCLEOTIDE SEQUENCE [LARGE SCALE GENOMIC DNA]</scope>
    <source>
        <strain evidence="3">cv. Tatra</strain>
        <tissue evidence="2">Young leaves</tissue>
    </source>
</reference>
<feature type="non-terminal residue" evidence="2">
    <location>
        <position position="1"/>
    </location>
</feature>
<organism evidence="2 3">
    <name type="scientific">Trifolium pratense</name>
    <name type="common">Red clover</name>
    <dbReference type="NCBI Taxonomy" id="57577"/>
    <lineage>
        <taxon>Eukaryota</taxon>
        <taxon>Viridiplantae</taxon>
        <taxon>Streptophyta</taxon>
        <taxon>Embryophyta</taxon>
        <taxon>Tracheophyta</taxon>
        <taxon>Spermatophyta</taxon>
        <taxon>Magnoliopsida</taxon>
        <taxon>eudicotyledons</taxon>
        <taxon>Gunneridae</taxon>
        <taxon>Pentapetalae</taxon>
        <taxon>rosids</taxon>
        <taxon>fabids</taxon>
        <taxon>Fabales</taxon>
        <taxon>Fabaceae</taxon>
        <taxon>Papilionoideae</taxon>
        <taxon>50 kb inversion clade</taxon>
        <taxon>NPAAA clade</taxon>
        <taxon>Hologalegina</taxon>
        <taxon>IRL clade</taxon>
        <taxon>Trifolieae</taxon>
        <taxon>Trifolium</taxon>
    </lineage>
</organism>
<proteinExistence type="predicted"/>
<keyword evidence="1" id="KW-0812">Transmembrane</keyword>
<name>A0A2K3NG52_TRIPR</name>
<evidence type="ECO:0000313" key="3">
    <source>
        <dbReference type="Proteomes" id="UP000236291"/>
    </source>
</evidence>
<accession>A0A2K3NG52</accession>
<keyword evidence="1" id="KW-1133">Transmembrane helix</keyword>
<dbReference type="AlphaFoldDB" id="A0A2K3NG52"/>
<sequence>GAAWLSSARVVRCLVMSYNERNPRFVLLRHAPKESGMLSVNGLGFIQHFKTKVCSTWSSLKGWSVVVEPSQIALLRLVVIGMAEAIFEWQLVWSIDCRSVSAVCNLFVDFGLALWILDTSLSPWLCIVVLLFVAIVFL</sequence>